<evidence type="ECO:0000256" key="1">
    <source>
        <dbReference type="ARBA" id="ARBA00004123"/>
    </source>
</evidence>
<reference evidence="9 10" key="1">
    <citation type="journal article" date="2021" name="BMC Genomics">
        <title>Datura genome reveals duplications of psychoactive alkaloid biosynthetic genes and high mutation rate following tissue culture.</title>
        <authorList>
            <person name="Rajewski A."/>
            <person name="Carter-House D."/>
            <person name="Stajich J."/>
            <person name="Litt A."/>
        </authorList>
    </citation>
    <scope>NUCLEOTIDE SEQUENCE [LARGE SCALE GENOMIC DNA]</scope>
    <source>
        <strain evidence="9">AR-01</strain>
    </source>
</reference>
<dbReference type="EMBL" id="JACEIK010003453">
    <property type="protein sequence ID" value="MCD9641774.1"/>
    <property type="molecule type" value="Genomic_DNA"/>
</dbReference>
<dbReference type="InterPro" id="IPR032881">
    <property type="entry name" value="Oberon-like_PHD"/>
</dbReference>
<evidence type="ECO:0000313" key="9">
    <source>
        <dbReference type="EMBL" id="MCD9641774.1"/>
    </source>
</evidence>
<dbReference type="PANTHER" id="PTHR21736">
    <property type="entry name" value="VERNALIZATION-INSENSITIVE PROTEIN 3"/>
    <property type="match status" value="1"/>
</dbReference>
<proteinExistence type="predicted"/>
<evidence type="ECO:0000256" key="7">
    <source>
        <dbReference type="SAM" id="MobiDB-lite"/>
    </source>
</evidence>
<evidence type="ECO:0000256" key="6">
    <source>
        <dbReference type="PROSITE-ProRule" id="PRU00042"/>
    </source>
</evidence>
<keyword evidence="5" id="KW-0539">Nucleus</keyword>
<evidence type="ECO:0000313" key="10">
    <source>
        <dbReference type="Proteomes" id="UP000823775"/>
    </source>
</evidence>
<feature type="domain" description="C2H2-type" evidence="8">
    <location>
        <begin position="96"/>
        <end position="123"/>
    </location>
</feature>
<dbReference type="Pfam" id="PF07227">
    <property type="entry name" value="PHD_Oberon"/>
    <property type="match status" value="1"/>
</dbReference>
<gene>
    <name evidence="9" type="ORF">HAX54_028209</name>
</gene>
<keyword evidence="4" id="KW-0862">Zinc</keyword>
<dbReference type="InterPro" id="IPR013087">
    <property type="entry name" value="Znf_C2H2_type"/>
</dbReference>
<evidence type="ECO:0000256" key="4">
    <source>
        <dbReference type="ARBA" id="ARBA00022833"/>
    </source>
</evidence>
<comment type="caution">
    <text evidence="9">The sequence shown here is derived from an EMBL/GenBank/DDBJ whole genome shotgun (WGS) entry which is preliminary data.</text>
</comment>
<sequence length="589" mass="65509">MEPPNFNLESEDESEVSSSQVASNISAQEISPDPYKDSTTNSSCLTNSLNLQQEPKPVTLDLTLGFNSGNAELKGNPEAGREVVPHPPSAQVSRIFSCNFCRRKFYSSQALGGHQNAHKRERTLAKRAMRMGMLSDRYASLASLPLHGSPYRSLGIEAHASVHQRASQQQESHMHAIRGGARFEQGYFGVPVYMEDDEMEMFWPGSFRQVDGVGSNNVRINSGQRSNINFVAMAPPTRTEPSLPDLNLKLLGFQEKENLGKDLLNPVEKRYSLIRFRIVEKELNGSAHSRFRPIGDGGVALSNHVGGTLKLGSRVVNKETWSDSIHRTASSDNNSFFPSELSARPRTVDGQLGDSRGRGSGYLKRLENKDGGRAHKLTRQGTILRGIVSESIPLMAQIGSIKIMVDGQSGDSRRKGSGYLKHLENRDGGRAHKLTRQGSILRGIVSESIPLMAQIVQDLADETVESTKEYLRNLITTPEKKDEFAGLQNKLDRRSDLTNQTLLKCHKIQMELLVAIKTGLGSFLSNKTRLPTTELVELFLLERCRNIDCRRLFVEDCDCWICSMKKGFCSKCMCPVCLNFDRASNTCSW</sequence>
<evidence type="ECO:0000256" key="5">
    <source>
        <dbReference type="ARBA" id="ARBA00023242"/>
    </source>
</evidence>
<protein>
    <recommendedName>
        <fullName evidence="8">C2H2-type domain-containing protein</fullName>
    </recommendedName>
</protein>
<evidence type="ECO:0000259" key="8">
    <source>
        <dbReference type="PROSITE" id="PS50157"/>
    </source>
</evidence>
<name>A0ABS8V4J5_DATST</name>
<organism evidence="9 10">
    <name type="scientific">Datura stramonium</name>
    <name type="common">Jimsonweed</name>
    <name type="synonym">Common thornapple</name>
    <dbReference type="NCBI Taxonomy" id="4076"/>
    <lineage>
        <taxon>Eukaryota</taxon>
        <taxon>Viridiplantae</taxon>
        <taxon>Streptophyta</taxon>
        <taxon>Embryophyta</taxon>
        <taxon>Tracheophyta</taxon>
        <taxon>Spermatophyta</taxon>
        <taxon>Magnoliopsida</taxon>
        <taxon>eudicotyledons</taxon>
        <taxon>Gunneridae</taxon>
        <taxon>Pentapetalae</taxon>
        <taxon>asterids</taxon>
        <taxon>lamiids</taxon>
        <taxon>Solanales</taxon>
        <taxon>Solanaceae</taxon>
        <taxon>Solanoideae</taxon>
        <taxon>Datureae</taxon>
        <taxon>Datura</taxon>
    </lineage>
</organism>
<accession>A0ABS8V4J5</accession>
<dbReference type="InterPro" id="IPR036236">
    <property type="entry name" value="Znf_C2H2_sf"/>
</dbReference>
<dbReference type="InterPro" id="IPR004082">
    <property type="entry name" value="OBERON"/>
</dbReference>
<dbReference type="PROSITE" id="PS00028">
    <property type="entry name" value="ZINC_FINGER_C2H2_1"/>
    <property type="match status" value="1"/>
</dbReference>
<comment type="subcellular location">
    <subcellularLocation>
        <location evidence="1">Nucleus</location>
    </subcellularLocation>
</comment>
<feature type="region of interest" description="Disordered" evidence="7">
    <location>
        <begin position="1"/>
        <end position="42"/>
    </location>
</feature>
<dbReference type="PROSITE" id="PS50157">
    <property type="entry name" value="ZINC_FINGER_C2H2_2"/>
    <property type="match status" value="1"/>
</dbReference>
<keyword evidence="2" id="KW-0479">Metal-binding</keyword>
<dbReference type="PRINTS" id="PR01544">
    <property type="entry name" value="ARATH130DUF"/>
</dbReference>
<evidence type="ECO:0000256" key="2">
    <source>
        <dbReference type="ARBA" id="ARBA00022723"/>
    </source>
</evidence>
<feature type="compositionally biased region" description="Low complexity" evidence="7">
    <location>
        <begin position="16"/>
        <end position="28"/>
    </location>
</feature>
<keyword evidence="10" id="KW-1185">Reference proteome</keyword>
<evidence type="ECO:0000256" key="3">
    <source>
        <dbReference type="ARBA" id="ARBA00022771"/>
    </source>
</evidence>
<keyword evidence="3 6" id="KW-0863">Zinc-finger</keyword>
<feature type="region of interest" description="Disordered" evidence="7">
    <location>
        <begin position="336"/>
        <end position="371"/>
    </location>
</feature>
<dbReference type="SUPFAM" id="SSF57667">
    <property type="entry name" value="beta-beta-alpha zinc fingers"/>
    <property type="match status" value="1"/>
</dbReference>
<dbReference type="Proteomes" id="UP000823775">
    <property type="component" value="Unassembled WGS sequence"/>
</dbReference>
<dbReference type="Gene3D" id="3.30.160.60">
    <property type="entry name" value="Classic Zinc Finger"/>
    <property type="match status" value="1"/>
</dbReference>
<dbReference type="PANTHER" id="PTHR21736:SF38">
    <property type="entry name" value="PROTEIN OBERON 3"/>
    <property type="match status" value="1"/>
</dbReference>